<gene>
    <name evidence="5" type="ORF">FGD71_015470</name>
</gene>
<dbReference type="PROSITE" id="PS50977">
    <property type="entry name" value="HTH_TETR_2"/>
    <property type="match status" value="1"/>
</dbReference>
<proteinExistence type="predicted"/>
<feature type="compositionally biased region" description="Pro residues" evidence="3">
    <location>
        <begin position="1"/>
        <end position="10"/>
    </location>
</feature>
<evidence type="ECO:0000313" key="6">
    <source>
        <dbReference type="Proteomes" id="UP000317378"/>
    </source>
</evidence>
<dbReference type="Gene3D" id="1.10.357.10">
    <property type="entry name" value="Tetracycline Repressor, domain 2"/>
    <property type="match status" value="1"/>
</dbReference>
<dbReference type="PANTHER" id="PTHR30328">
    <property type="entry name" value="TRANSCRIPTIONAL REPRESSOR"/>
    <property type="match status" value="1"/>
</dbReference>
<protein>
    <submittedName>
        <fullName evidence="5">TetR/AcrR family transcriptional regulator</fullName>
    </submittedName>
</protein>
<feature type="domain" description="HTH tetR-type" evidence="4">
    <location>
        <begin position="26"/>
        <end position="86"/>
    </location>
</feature>
<dbReference type="Pfam" id="PF00440">
    <property type="entry name" value="TetR_N"/>
    <property type="match status" value="1"/>
</dbReference>
<dbReference type="InterPro" id="IPR009057">
    <property type="entry name" value="Homeodomain-like_sf"/>
</dbReference>
<reference evidence="5 6" key="1">
    <citation type="submission" date="2019-06" db="EMBL/GenBank/DDBJ databases">
        <title>Streptomyces sporangiiformans sp. nov., a novel actinomycete isolated from soil in Mount Song.</title>
        <authorList>
            <person name="Han L."/>
        </authorList>
    </citation>
    <scope>NUCLEOTIDE SEQUENCE [LARGE SCALE GENOMIC DNA]</scope>
    <source>
        <strain evidence="5 6">NEAU-SSA 1</strain>
    </source>
</reference>
<keyword evidence="6" id="KW-1185">Reference proteome</keyword>
<evidence type="ECO:0000259" key="4">
    <source>
        <dbReference type="PROSITE" id="PS50977"/>
    </source>
</evidence>
<dbReference type="InterPro" id="IPR041474">
    <property type="entry name" value="NicS_C"/>
</dbReference>
<sequence length="231" mass="25942">MPASVPPQSPTPTKGQPAARRTRDATRTRAEILEAATEEFARIGYSGARIDDIADRTRTTKRMIYYYFGSKEQLFTAVLERAYASIRHSEQELGVEHLDPVSAIRRLADLTFDHHEAHPDFMRLVSIENIHQAEHIAASPTLRSLNAPVIAIIDRILRAGREQGVFNAQVDAVDLHMLISSFCCFRITNRHTFGALFGRDLIAPDRRDHYRTLLGDMVIAYLTTGEQTAVG</sequence>
<dbReference type="GO" id="GO:0006355">
    <property type="term" value="P:regulation of DNA-templated transcription"/>
    <property type="evidence" value="ECO:0007669"/>
    <property type="project" value="UniProtKB-ARBA"/>
</dbReference>
<evidence type="ECO:0000256" key="3">
    <source>
        <dbReference type="SAM" id="MobiDB-lite"/>
    </source>
</evidence>
<dbReference type="RefSeq" id="WP_119101041.1">
    <property type="nucleotide sequence ID" value="NZ_QXMJ01000119.1"/>
</dbReference>
<dbReference type="InterPro" id="IPR036271">
    <property type="entry name" value="Tet_transcr_reg_TetR-rel_C_sf"/>
</dbReference>
<feature type="DNA-binding region" description="H-T-H motif" evidence="2">
    <location>
        <begin position="49"/>
        <end position="68"/>
    </location>
</feature>
<dbReference type="EMBL" id="VCHX02000119">
    <property type="protein sequence ID" value="TPQ21347.1"/>
    <property type="molecule type" value="Genomic_DNA"/>
</dbReference>
<accession>A0A505DEQ8</accession>
<feature type="region of interest" description="Disordered" evidence="3">
    <location>
        <begin position="1"/>
        <end position="25"/>
    </location>
</feature>
<dbReference type="SUPFAM" id="SSF46689">
    <property type="entry name" value="Homeodomain-like"/>
    <property type="match status" value="1"/>
</dbReference>
<dbReference type="Proteomes" id="UP000317378">
    <property type="component" value="Unassembled WGS sequence"/>
</dbReference>
<dbReference type="PRINTS" id="PR00455">
    <property type="entry name" value="HTHTETR"/>
</dbReference>
<dbReference type="PANTHER" id="PTHR30328:SF54">
    <property type="entry name" value="HTH-TYPE TRANSCRIPTIONAL REPRESSOR SCO4008"/>
    <property type="match status" value="1"/>
</dbReference>
<keyword evidence="1 2" id="KW-0238">DNA-binding</keyword>
<dbReference type="OrthoDB" id="4726108at2"/>
<evidence type="ECO:0000256" key="1">
    <source>
        <dbReference type="ARBA" id="ARBA00023125"/>
    </source>
</evidence>
<evidence type="ECO:0000313" key="5">
    <source>
        <dbReference type="EMBL" id="TPQ21347.1"/>
    </source>
</evidence>
<dbReference type="InterPro" id="IPR050109">
    <property type="entry name" value="HTH-type_TetR-like_transc_reg"/>
</dbReference>
<dbReference type="AlphaFoldDB" id="A0A505DEQ8"/>
<dbReference type="Pfam" id="PF17938">
    <property type="entry name" value="TetR_C_29"/>
    <property type="match status" value="1"/>
</dbReference>
<organism evidence="5 6">
    <name type="scientific">Streptomyces sporangiiformans</name>
    <dbReference type="NCBI Taxonomy" id="2315329"/>
    <lineage>
        <taxon>Bacteria</taxon>
        <taxon>Bacillati</taxon>
        <taxon>Actinomycetota</taxon>
        <taxon>Actinomycetes</taxon>
        <taxon>Kitasatosporales</taxon>
        <taxon>Streptomycetaceae</taxon>
        <taxon>Streptomyces</taxon>
    </lineage>
</organism>
<evidence type="ECO:0000256" key="2">
    <source>
        <dbReference type="PROSITE-ProRule" id="PRU00335"/>
    </source>
</evidence>
<name>A0A505DEQ8_9ACTN</name>
<dbReference type="GO" id="GO:0003677">
    <property type="term" value="F:DNA binding"/>
    <property type="evidence" value="ECO:0007669"/>
    <property type="project" value="UniProtKB-UniRule"/>
</dbReference>
<comment type="caution">
    <text evidence="5">The sequence shown here is derived from an EMBL/GenBank/DDBJ whole genome shotgun (WGS) entry which is preliminary data.</text>
</comment>
<dbReference type="InterPro" id="IPR001647">
    <property type="entry name" value="HTH_TetR"/>
</dbReference>
<dbReference type="SUPFAM" id="SSF48498">
    <property type="entry name" value="Tetracyclin repressor-like, C-terminal domain"/>
    <property type="match status" value="1"/>
</dbReference>